<evidence type="ECO:0000313" key="12">
    <source>
        <dbReference type="EMBL" id="CAI3971836.1"/>
    </source>
</evidence>
<organism evidence="12">
    <name type="scientific">Cladocopium goreaui</name>
    <dbReference type="NCBI Taxonomy" id="2562237"/>
    <lineage>
        <taxon>Eukaryota</taxon>
        <taxon>Sar</taxon>
        <taxon>Alveolata</taxon>
        <taxon>Dinophyceae</taxon>
        <taxon>Suessiales</taxon>
        <taxon>Symbiodiniaceae</taxon>
        <taxon>Cladocopium</taxon>
    </lineage>
</organism>
<dbReference type="NCBIfam" id="TIGR02532">
    <property type="entry name" value="IV_pilin_GFxxxE"/>
    <property type="match status" value="1"/>
</dbReference>
<keyword evidence="5 9" id="KW-0812">Transmembrane</keyword>
<feature type="transmembrane region" description="Helical" evidence="9">
    <location>
        <begin position="209"/>
        <end position="237"/>
    </location>
</feature>
<evidence type="ECO:0000313" key="14">
    <source>
        <dbReference type="EMBL" id="CAL4759148.1"/>
    </source>
</evidence>
<reference evidence="13" key="2">
    <citation type="submission" date="2024-04" db="EMBL/GenBank/DDBJ databases">
        <authorList>
            <person name="Chen Y."/>
            <person name="Shah S."/>
            <person name="Dougan E. K."/>
            <person name="Thang M."/>
            <person name="Chan C."/>
        </authorList>
    </citation>
    <scope>NUCLEOTIDE SEQUENCE [LARGE SCALE GENOMIC DNA]</scope>
</reference>
<evidence type="ECO:0000259" key="10">
    <source>
        <dbReference type="Pfam" id="PF00482"/>
    </source>
</evidence>
<keyword evidence="4" id="KW-0997">Cell inner membrane</keyword>
<evidence type="ECO:0000256" key="6">
    <source>
        <dbReference type="ARBA" id="ARBA00022989"/>
    </source>
</evidence>
<feature type="region of interest" description="Disordered" evidence="8">
    <location>
        <begin position="511"/>
        <end position="554"/>
    </location>
</feature>
<evidence type="ECO:0000256" key="1">
    <source>
        <dbReference type="ARBA" id="ARBA00004429"/>
    </source>
</evidence>
<dbReference type="SUPFAM" id="SSF54523">
    <property type="entry name" value="Pili subunits"/>
    <property type="match status" value="1"/>
</dbReference>
<feature type="transmembrane region" description="Helical" evidence="9">
    <location>
        <begin position="413"/>
        <end position="435"/>
    </location>
</feature>
<dbReference type="InterPro" id="IPR013545">
    <property type="entry name" value="T2SS_protein-GspG_C"/>
</dbReference>
<proteinExistence type="inferred from homology"/>
<evidence type="ECO:0000256" key="9">
    <source>
        <dbReference type="SAM" id="Phobius"/>
    </source>
</evidence>
<keyword evidence="6 9" id="KW-1133">Transmembrane helix</keyword>
<dbReference type="Pfam" id="PF00482">
    <property type="entry name" value="T2SSF"/>
    <property type="match status" value="2"/>
</dbReference>
<gene>
    <name evidence="12" type="ORF">C1SCF055_LOCUS426</name>
</gene>
<feature type="transmembrane region" description="Helical" evidence="9">
    <location>
        <begin position="374"/>
        <end position="392"/>
    </location>
</feature>
<sequence>MPEFAYTARTSSGDEVVGTLTASTSNEAIGMLSERDLFPLKVEGGAKAASRFSQQKRVKAQALAATLAQLGDLLESGVPLLRALELLSRQSAYPQLAEVMRDVHDQVAEGATLDEAFSKHPRVFNELTISMVRAGGEGGFLEDVLQRTAAFIEHQEDIKGRVIGAATYPALLAIAGTIAVTVLIVFFVPKFAEMFSRLEEKGELPALTIGLLALSDFLGSYGIFVLIALVGGFFWLVQYAKTERGRWAIDRARLKVPLAGKVYLNLAISRFCRVLGTLLKNGVPILRSLEISSDSTGNKVLADTIRQASENISSGQTLSAPLRACGLFPQTVVEMISVAEESNTLEKVLINVADGMDRRTERQLDLAVRLLEPMMLLVMAVVIMMVVIALLLPETQAMRRKYSKKQARSGFTLMELMLVMAILVILIGLVAPRFMGAQEGANISSAQTQIGLFKSSLDMYRLHLNSYPTTEQGLAAMIEEPADLTTPDRWQGPYLDSEIPIDPWGNEYQYEYPPTRNTKDFPDIWSLGPDGEDGTDDDIGNWPDEDRENELADL</sequence>
<evidence type="ECO:0000256" key="5">
    <source>
        <dbReference type="ARBA" id="ARBA00022692"/>
    </source>
</evidence>
<protein>
    <submittedName>
        <fullName evidence="14">Type II secretion system protein F (T2SS protein F) (General secretion pathway protein F) (Pectic enzymes secretion protein OutF)</fullName>
    </submittedName>
</protein>
<dbReference type="PRINTS" id="PR00812">
    <property type="entry name" value="BCTERIALGSPF"/>
</dbReference>
<evidence type="ECO:0000256" key="8">
    <source>
        <dbReference type="SAM" id="MobiDB-lite"/>
    </source>
</evidence>
<name>A0A9P1BEC6_9DINO</name>
<dbReference type="InterPro" id="IPR012902">
    <property type="entry name" value="N_methyl_site"/>
</dbReference>
<dbReference type="FunFam" id="1.20.81.30:FF:000001">
    <property type="entry name" value="Type II secretion system protein F"/>
    <property type="match status" value="1"/>
</dbReference>
<evidence type="ECO:0000256" key="4">
    <source>
        <dbReference type="ARBA" id="ARBA00022519"/>
    </source>
</evidence>
<dbReference type="EMBL" id="CAMXCT030000001">
    <property type="protein sequence ID" value="CAL4759148.1"/>
    <property type="molecule type" value="Genomic_DNA"/>
</dbReference>
<dbReference type="InterPro" id="IPR010054">
    <property type="entry name" value="Type2_sec_GspG"/>
</dbReference>
<evidence type="ECO:0000256" key="3">
    <source>
        <dbReference type="ARBA" id="ARBA00022475"/>
    </source>
</evidence>
<keyword evidence="7 9" id="KW-0472">Membrane</keyword>
<dbReference type="InterPro" id="IPR018076">
    <property type="entry name" value="T2SS_GspF_dom"/>
</dbReference>
<feature type="domain" description="Type II secretion system protein GspG C-terminal" evidence="11">
    <location>
        <begin position="434"/>
        <end position="542"/>
    </location>
</feature>
<dbReference type="OrthoDB" id="439827at2759"/>
<dbReference type="InterPro" id="IPR042094">
    <property type="entry name" value="T2SS_GspF_sf"/>
</dbReference>
<dbReference type="EMBL" id="CAMXCT020000001">
    <property type="protein sequence ID" value="CAL1125211.1"/>
    <property type="molecule type" value="Genomic_DNA"/>
</dbReference>
<evidence type="ECO:0000259" key="11">
    <source>
        <dbReference type="Pfam" id="PF08334"/>
    </source>
</evidence>
<dbReference type="NCBIfam" id="TIGR01710">
    <property type="entry name" value="typeII_sec_gspG"/>
    <property type="match status" value="1"/>
</dbReference>
<dbReference type="PANTHER" id="PTHR30012">
    <property type="entry name" value="GENERAL SECRETION PATHWAY PROTEIN"/>
    <property type="match status" value="1"/>
</dbReference>
<dbReference type="Pfam" id="PF08334">
    <property type="entry name" value="T2SSG"/>
    <property type="match status" value="1"/>
</dbReference>
<keyword evidence="3" id="KW-1003">Cell membrane</keyword>
<dbReference type="GO" id="GO:0005886">
    <property type="term" value="C:plasma membrane"/>
    <property type="evidence" value="ECO:0007669"/>
    <property type="project" value="UniProtKB-SubCell"/>
</dbReference>
<comment type="caution">
    <text evidence="12">The sequence shown here is derived from an EMBL/GenBank/DDBJ whole genome shotgun (WGS) entry which is preliminary data.</text>
</comment>
<evidence type="ECO:0000256" key="7">
    <source>
        <dbReference type="ARBA" id="ARBA00023136"/>
    </source>
</evidence>
<evidence type="ECO:0000313" key="13">
    <source>
        <dbReference type="EMBL" id="CAL1125211.1"/>
    </source>
</evidence>
<reference evidence="12" key="1">
    <citation type="submission" date="2022-10" db="EMBL/GenBank/DDBJ databases">
        <authorList>
            <person name="Chen Y."/>
            <person name="Dougan E. K."/>
            <person name="Chan C."/>
            <person name="Rhodes N."/>
            <person name="Thang M."/>
        </authorList>
    </citation>
    <scope>NUCLEOTIDE SEQUENCE</scope>
</reference>
<dbReference type="AlphaFoldDB" id="A0A9P1BEC6"/>
<dbReference type="EMBL" id="CAMXCT010000001">
    <property type="protein sequence ID" value="CAI3971836.1"/>
    <property type="molecule type" value="Genomic_DNA"/>
</dbReference>
<dbReference type="Gene3D" id="3.30.700.10">
    <property type="entry name" value="Glycoprotein, Type 4 Pilin"/>
    <property type="match status" value="1"/>
</dbReference>
<feature type="transmembrane region" description="Helical" evidence="9">
    <location>
        <begin position="168"/>
        <end position="189"/>
    </location>
</feature>
<comment type="similarity">
    <text evidence="2">Belongs to the GSP F family.</text>
</comment>
<dbReference type="InterPro" id="IPR045584">
    <property type="entry name" value="Pilin-like"/>
</dbReference>
<dbReference type="Pfam" id="PF07963">
    <property type="entry name" value="N_methyl"/>
    <property type="match status" value="1"/>
</dbReference>
<feature type="compositionally biased region" description="Acidic residues" evidence="8">
    <location>
        <begin position="530"/>
        <end position="554"/>
    </location>
</feature>
<comment type="subcellular location">
    <subcellularLocation>
        <location evidence="1">Cell inner membrane</location>
        <topology evidence="1">Multi-pass membrane protein</topology>
    </subcellularLocation>
</comment>
<feature type="domain" description="Type II secretion system protein GspF" evidence="10">
    <location>
        <begin position="271"/>
        <end position="393"/>
    </location>
</feature>
<evidence type="ECO:0000256" key="2">
    <source>
        <dbReference type="ARBA" id="ARBA00005745"/>
    </source>
</evidence>
<dbReference type="Proteomes" id="UP001152797">
    <property type="component" value="Unassembled WGS sequence"/>
</dbReference>
<keyword evidence="15" id="KW-1185">Reference proteome</keyword>
<dbReference type="InterPro" id="IPR003004">
    <property type="entry name" value="GspF/PilC"/>
</dbReference>
<feature type="domain" description="Type II secretion system protein GspF" evidence="10">
    <location>
        <begin position="67"/>
        <end position="189"/>
    </location>
</feature>
<evidence type="ECO:0000313" key="15">
    <source>
        <dbReference type="Proteomes" id="UP001152797"/>
    </source>
</evidence>
<dbReference type="Gene3D" id="1.20.81.30">
    <property type="entry name" value="Type II secretion system (T2SS), domain F"/>
    <property type="match status" value="2"/>
</dbReference>
<accession>A0A9P1BEC6</accession>
<dbReference type="PANTHER" id="PTHR30012:SF0">
    <property type="entry name" value="TYPE II SECRETION SYSTEM PROTEIN F-RELATED"/>
    <property type="match status" value="1"/>
</dbReference>